<comment type="caution">
    <text evidence="5">The sequence shown here is derived from an EMBL/GenBank/DDBJ whole genome shotgun (WGS) entry which is preliminary data.</text>
</comment>
<evidence type="ECO:0000313" key="5">
    <source>
        <dbReference type="EMBL" id="OGY53169.1"/>
    </source>
</evidence>
<dbReference type="EMBL" id="MHIN01000053">
    <property type="protein sequence ID" value="OGY53169.1"/>
    <property type="molecule type" value="Genomic_DNA"/>
</dbReference>
<dbReference type="GO" id="GO:0031418">
    <property type="term" value="F:L-ascorbic acid binding"/>
    <property type="evidence" value="ECO:0007669"/>
    <property type="project" value="InterPro"/>
</dbReference>
<dbReference type="GO" id="GO:0031543">
    <property type="term" value="F:peptidyl-proline dioxygenase activity"/>
    <property type="evidence" value="ECO:0007669"/>
    <property type="project" value="TreeGrafter"/>
</dbReference>
<proteinExistence type="predicted"/>
<reference evidence="5 6" key="1">
    <citation type="journal article" date="2016" name="Nat. Commun.">
        <title>Thousands of microbial genomes shed light on interconnected biogeochemical processes in an aquifer system.</title>
        <authorList>
            <person name="Anantharaman K."/>
            <person name="Brown C.T."/>
            <person name="Hug L.A."/>
            <person name="Sharon I."/>
            <person name="Castelle C.J."/>
            <person name="Probst A.J."/>
            <person name="Thomas B.C."/>
            <person name="Singh A."/>
            <person name="Wilkins M.J."/>
            <person name="Karaoz U."/>
            <person name="Brodie E.L."/>
            <person name="Williams K.H."/>
            <person name="Hubbard S.S."/>
            <person name="Banfield J.F."/>
        </authorList>
    </citation>
    <scope>NUCLEOTIDE SEQUENCE [LARGE SCALE GENOMIC DNA]</scope>
</reference>
<dbReference type="InterPro" id="IPR051842">
    <property type="entry name" value="uS12_prolyl_hydroxylase"/>
</dbReference>
<evidence type="ECO:0000256" key="3">
    <source>
        <dbReference type="ARBA" id="ARBA00023002"/>
    </source>
</evidence>
<evidence type="ECO:0000313" key="6">
    <source>
        <dbReference type="Proteomes" id="UP000178122"/>
    </source>
</evidence>
<dbReference type="GO" id="GO:0006449">
    <property type="term" value="P:regulation of translational termination"/>
    <property type="evidence" value="ECO:0007669"/>
    <property type="project" value="TreeGrafter"/>
</dbReference>
<evidence type="ECO:0000256" key="1">
    <source>
        <dbReference type="ARBA" id="ARBA00001961"/>
    </source>
</evidence>
<organism evidence="5 6">
    <name type="scientific">Candidatus Buchananbacteria bacterium RIFCSPLOWO2_01_FULL_40_23b</name>
    <dbReference type="NCBI Taxonomy" id="1797544"/>
    <lineage>
        <taxon>Bacteria</taxon>
        <taxon>Candidatus Buchananiibacteriota</taxon>
    </lineage>
</organism>
<evidence type="ECO:0000259" key="4">
    <source>
        <dbReference type="SMART" id="SM00702"/>
    </source>
</evidence>
<gene>
    <name evidence="5" type="ORF">A2912_04305</name>
</gene>
<accession>A0A1G1YLI6</accession>
<protein>
    <recommendedName>
        <fullName evidence="4">Prolyl 4-hydroxylase alpha subunit domain-containing protein</fullName>
    </recommendedName>
</protein>
<dbReference type="GO" id="GO:0005506">
    <property type="term" value="F:iron ion binding"/>
    <property type="evidence" value="ECO:0007669"/>
    <property type="project" value="InterPro"/>
</dbReference>
<sequence length="214" mass="24553">MDINNCSNSTQPFSKKKSFFTSHSILTLQTKLRNSKPFPHIILKNFLPKPQAIDLLKALKHEPFELKQSDLFCLYQTKDLISSTNQHIQQFRTFLASKAFTNNLTKITNIKLIPNTIDMAGTIYIDTNYLLPHDDQLEGRKIAYIYYLSTLTKNDGGALAFYNSKHNQPISIVKRTQPTFNTLLLFPVTTNSFHEVEEIITNTQRIAISGWFHG</sequence>
<dbReference type="Pfam" id="PF13661">
    <property type="entry name" value="2OG-FeII_Oxy_4"/>
    <property type="match status" value="1"/>
</dbReference>
<feature type="domain" description="Prolyl 4-hydroxylase alpha subunit" evidence="4">
    <location>
        <begin position="38"/>
        <end position="213"/>
    </location>
</feature>
<dbReference type="PANTHER" id="PTHR12117:SF0">
    <property type="entry name" value="PROLYL 3-HYDROXYLASE OGFOD1"/>
    <property type="match status" value="1"/>
</dbReference>
<dbReference type="Gene3D" id="2.60.120.620">
    <property type="entry name" value="q2cbj1_9rhob like domain"/>
    <property type="match status" value="1"/>
</dbReference>
<dbReference type="Proteomes" id="UP000178122">
    <property type="component" value="Unassembled WGS sequence"/>
</dbReference>
<dbReference type="InterPro" id="IPR039558">
    <property type="entry name" value="TPA1/OFD1_N"/>
</dbReference>
<keyword evidence="3" id="KW-0560">Oxidoreductase</keyword>
<comment type="cofactor">
    <cofactor evidence="1">
        <name>L-ascorbate</name>
        <dbReference type="ChEBI" id="CHEBI:38290"/>
    </cofactor>
</comment>
<keyword evidence="2" id="KW-0223">Dioxygenase</keyword>
<dbReference type="AlphaFoldDB" id="A0A1G1YLI6"/>
<dbReference type="PANTHER" id="PTHR12117">
    <property type="entry name" value="HISTONE ACETYLTRANSFERASE COMPLEX"/>
    <property type="match status" value="1"/>
</dbReference>
<name>A0A1G1YLI6_9BACT</name>
<dbReference type="GO" id="GO:0005737">
    <property type="term" value="C:cytoplasm"/>
    <property type="evidence" value="ECO:0007669"/>
    <property type="project" value="TreeGrafter"/>
</dbReference>
<evidence type="ECO:0000256" key="2">
    <source>
        <dbReference type="ARBA" id="ARBA00022964"/>
    </source>
</evidence>
<dbReference type="InterPro" id="IPR006620">
    <property type="entry name" value="Pro_4_hyd_alph"/>
</dbReference>
<dbReference type="SMART" id="SM00702">
    <property type="entry name" value="P4Hc"/>
    <property type="match status" value="1"/>
</dbReference>